<name>A0A926ZFC7_9CYAN</name>
<reference evidence="2" key="2">
    <citation type="submission" date="2020-08" db="EMBL/GenBank/DDBJ databases">
        <authorList>
            <person name="Chen M."/>
            <person name="Teng W."/>
            <person name="Zhao L."/>
            <person name="Hu C."/>
            <person name="Zhou Y."/>
            <person name="Han B."/>
            <person name="Song L."/>
            <person name="Shu W."/>
        </authorList>
    </citation>
    <scope>NUCLEOTIDE SEQUENCE</scope>
    <source>
        <strain evidence="2">FACHB-1375</strain>
    </source>
</reference>
<gene>
    <name evidence="2" type="ORF">H6G03_05500</name>
</gene>
<feature type="domain" description="Alpha/beta hydrolase" evidence="1">
    <location>
        <begin position="95"/>
        <end position="277"/>
    </location>
</feature>
<dbReference type="InterPro" id="IPR045394">
    <property type="entry name" value="Abhydrolase_dom"/>
</dbReference>
<organism evidence="2 3">
    <name type="scientific">Aerosakkonema funiforme FACHB-1375</name>
    <dbReference type="NCBI Taxonomy" id="2949571"/>
    <lineage>
        <taxon>Bacteria</taxon>
        <taxon>Bacillati</taxon>
        <taxon>Cyanobacteriota</taxon>
        <taxon>Cyanophyceae</taxon>
        <taxon>Oscillatoriophycideae</taxon>
        <taxon>Aerosakkonematales</taxon>
        <taxon>Aerosakkonemataceae</taxon>
        <taxon>Aerosakkonema</taxon>
    </lineage>
</organism>
<evidence type="ECO:0000259" key="1">
    <source>
        <dbReference type="Pfam" id="PF20091"/>
    </source>
</evidence>
<reference evidence="2" key="1">
    <citation type="journal article" date="2015" name="ISME J.">
        <title>Draft Genome Sequence of Streptomyces incarnatus NRRL8089, which Produces the Nucleoside Antibiotic Sinefungin.</title>
        <authorList>
            <person name="Oshima K."/>
            <person name="Hattori M."/>
            <person name="Shimizu H."/>
            <person name="Fukuda K."/>
            <person name="Nemoto M."/>
            <person name="Inagaki K."/>
            <person name="Tamura T."/>
        </authorList>
    </citation>
    <scope>NUCLEOTIDE SEQUENCE</scope>
    <source>
        <strain evidence="2">FACHB-1375</strain>
    </source>
</reference>
<sequence length="284" mass="30608">MVIDGIHHQAGPTGWLPIVQSGTGPTSSAIGVPTPGNPDLRGVVEEPLSLTDFVRVLTERGETIPRSIFTVMSLDYYILRASLFRTGASGTQDLPLPDAARIYDVAGGAHAIIPAPGCLRDRGKLDWRPIVRAVLLHLDRWVKDNVAPPPNQLMPLAANPDNSSVLQAPVHLPTAVVQIPKLDIDGNPIGGIRLPDLAVPLGTHGSPNAPESDFSCFISGSFVPFAGSVTERLANGDDRLSLQERYADPQQYLSLLSDAANQLVKEGFLLDDDRLMILSDRHWT</sequence>
<dbReference type="RefSeq" id="WP_190462899.1">
    <property type="nucleotide sequence ID" value="NZ_JACJPW010000010.1"/>
</dbReference>
<evidence type="ECO:0000313" key="3">
    <source>
        <dbReference type="Proteomes" id="UP000641646"/>
    </source>
</evidence>
<accession>A0A926ZFC7</accession>
<dbReference type="AlphaFoldDB" id="A0A926ZFC7"/>
<dbReference type="Pfam" id="PF20091">
    <property type="entry name" value="Abhydrolase_10"/>
    <property type="match status" value="1"/>
</dbReference>
<dbReference type="Proteomes" id="UP000641646">
    <property type="component" value="Unassembled WGS sequence"/>
</dbReference>
<comment type="caution">
    <text evidence="2">The sequence shown here is derived from an EMBL/GenBank/DDBJ whole genome shotgun (WGS) entry which is preliminary data.</text>
</comment>
<proteinExistence type="predicted"/>
<evidence type="ECO:0000313" key="2">
    <source>
        <dbReference type="EMBL" id="MBD2180564.1"/>
    </source>
</evidence>
<dbReference type="EMBL" id="JACJPW010000010">
    <property type="protein sequence ID" value="MBD2180564.1"/>
    <property type="molecule type" value="Genomic_DNA"/>
</dbReference>
<keyword evidence="3" id="KW-1185">Reference proteome</keyword>
<protein>
    <recommendedName>
        <fullName evidence="1">Alpha/beta hydrolase domain-containing protein</fullName>
    </recommendedName>
</protein>